<dbReference type="Pfam" id="PF19920">
    <property type="entry name" value="bpX4"/>
    <property type="match status" value="1"/>
</dbReference>
<name>A0A558BZ66_9BACT</name>
<gene>
    <name evidence="2" type="ORF">FNT36_10405</name>
</gene>
<dbReference type="OrthoDB" id="886582at2"/>
<sequence length="209" mass="22858">MLLTSFLQDLLATGSITVSGQPVPFETADLEATEKLLREYYAEDRLDLPHAAPAFEAAAALWAVQYLYYTAVLAVVRELDEAAIARHLPEFEGEVTPAASYSADLSLRYLPDLLQLAKGLAPADTLVVRLRHTARQWPLSFVGHEPADDATEATLLAHPALRGAYVDRIIGAQDRQRASQPHLAPLVQAALGAYSAQLWPDFHTFTLLA</sequence>
<feature type="domain" description="MoxR-vWA-beta-propeller ternary system" evidence="1">
    <location>
        <begin position="3"/>
        <end position="202"/>
    </location>
</feature>
<dbReference type="EMBL" id="VMRJ01000002">
    <property type="protein sequence ID" value="TVT41825.1"/>
    <property type="molecule type" value="Genomic_DNA"/>
</dbReference>
<proteinExistence type="predicted"/>
<evidence type="ECO:0000259" key="1">
    <source>
        <dbReference type="Pfam" id="PF19920"/>
    </source>
</evidence>
<comment type="caution">
    <text evidence="2">The sequence shown here is derived from an EMBL/GenBank/DDBJ whole genome shotgun (WGS) entry which is preliminary data.</text>
</comment>
<reference evidence="2 3" key="1">
    <citation type="submission" date="2019-07" db="EMBL/GenBank/DDBJ databases">
        <title>Hymenobacter sp. straun FUR1 Genome sequencing and assembly.</title>
        <authorList>
            <person name="Chhetri G."/>
        </authorList>
    </citation>
    <scope>NUCLEOTIDE SEQUENCE [LARGE SCALE GENOMIC DNA]</scope>
    <source>
        <strain evidence="2 3">Fur1</strain>
    </source>
</reference>
<dbReference type="InterPro" id="IPR045549">
    <property type="entry name" value="bpX4"/>
</dbReference>
<dbReference type="AlphaFoldDB" id="A0A558BZ66"/>
<organism evidence="2 3">
    <name type="scientific">Hymenobacter setariae</name>
    <dbReference type="NCBI Taxonomy" id="2594794"/>
    <lineage>
        <taxon>Bacteria</taxon>
        <taxon>Pseudomonadati</taxon>
        <taxon>Bacteroidota</taxon>
        <taxon>Cytophagia</taxon>
        <taxon>Cytophagales</taxon>
        <taxon>Hymenobacteraceae</taxon>
        <taxon>Hymenobacter</taxon>
    </lineage>
</organism>
<protein>
    <recommendedName>
        <fullName evidence="1">MoxR-vWA-beta-propeller ternary system domain-containing protein</fullName>
    </recommendedName>
</protein>
<dbReference type="RefSeq" id="WP_144847175.1">
    <property type="nucleotide sequence ID" value="NZ_VMRJ01000002.1"/>
</dbReference>
<evidence type="ECO:0000313" key="3">
    <source>
        <dbReference type="Proteomes" id="UP000317624"/>
    </source>
</evidence>
<evidence type="ECO:0000313" key="2">
    <source>
        <dbReference type="EMBL" id="TVT41825.1"/>
    </source>
</evidence>
<keyword evidence="3" id="KW-1185">Reference proteome</keyword>
<dbReference type="Proteomes" id="UP000317624">
    <property type="component" value="Unassembled WGS sequence"/>
</dbReference>
<accession>A0A558BZ66</accession>